<organism evidence="2 3">
    <name type="scientific">Cupriavidus plantarum</name>
    <dbReference type="NCBI Taxonomy" id="942865"/>
    <lineage>
        <taxon>Bacteria</taxon>
        <taxon>Pseudomonadati</taxon>
        <taxon>Pseudomonadota</taxon>
        <taxon>Betaproteobacteria</taxon>
        <taxon>Burkholderiales</taxon>
        <taxon>Burkholderiaceae</taxon>
        <taxon>Cupriavidus</taxon>
    </lineage>
</organism>
<dbReference type="EMBL" id="QGGT01000013">
    <property type="protein sequence ID" value="PWK30689.1"/>
    <property type="molecule type" value="Genomic_DNA"/>
</dbReference>
<name>A0A316EHS8_9BURK</name>
<evidence type="ECO:0000313" key="2">
    <source>
        <dbReference type="EMBL" id="PWK30689.1"/>
    </source>
</evidence>
<sequence length="255" mass="28947">MNCRMGNILRRRYAVIAGILLAANFGATASAAASDGRWRWEYYTGKGYAICDALYERLRRYRLPDPATPNICAWNAALSYPGFSEPPWEELNPVEHEQLIYRLLRYTAPTAWPEANTRRDVREFIEGGGKVQLWRTHLISDFGSRNHPEIWAPPGPQNVVQLRYPSVSKERDGTSLCPAVPHPNWERGRVFIANDDLTDVHPELGPVGQMLSMMTLVLFRGTPHFLSALATYSITVDRDRANGLTGICDIRYEQR</sequence>
<protein>
    <submittedName>
        <fullName evidence="2">Uncharacterized protein</fullName>
    </submittedName>
</protein>
<reference evidence="2 3" key="1">
    <citation type="submission" date="2018-05" db="EMBL/GenBank/DDBJ databases">
        <title>Genomic Encyclopedia of Type Strains, Phase IV (KMG-V): Genome sequencing to study the core and pangenomes of soil and plant-associated prokaryotes.</title>
        <authorList>
            <person name="Whitman W."/>
        </authorList>
    </citation>
    <scope>NUCLEOTIDE SEQUENCE [LARGE SCALE GENOMIC DNA]</scope>
    <source>
        <strain evidence="2 3">SLV-132</strain>
    </source>
</reference>
<feature type="chain" id="PRO_5016255584" evidence="1">
    <location>
        <begin position="30"/>
        <end position="255"/>
    </location>
</feature>
<dbReference type="Proteomes" id="UP000245754">
    <property type="component" value="Unassembled WGS sequence"/>
</dbReference>
<evidence type="ECO:0000256" key="1">
    <source>
        <dbReference type="SAM" id="SignalP"/>
    </source>
</evidence>
<comment type="caution">
    <text evidence="2">The sequence shown here is derived from an EMBL/GenBank/DDBJ whole genome shotgun (WGS) entry which is preliminary data.</text>
</comment>
<keyword evidence="1" id="KW-0732">Signal</keyword>
<gene>
    <name evidence="2" type="ORF">C7419_1132</name>
</gene>
<evidence type="ECO:0000313" key="3">
    <source>
        <dbReference type="Proteomes" id="UP000245754"/>
    </source>
</evidence>
<accession>A0A316EHS8</accession>
<keyword evidence="3" id="KW-1185">Reference proteome</keyword>
<feature type="signal peptide" evidence="1">
    <location>
        <begin position="1"/>
        <end position="29"/>
    </location>
</feature>
<dbReference type="AlphaFoldDB" id="A0A316EHS8"/>
<proteinExistence type="predicted"/>